<gene>
    <name evidence="3" type="ORF">ENT52_06885</name>
</gene>
<feature type="domain" description="Nucleotidyl transferase" evidence="2">
    <location>
        <begin position="2"/>
        <end position="235"/>
    </location>
</feature>
<dbReference type="InterPro" id="IPR029044">
    <property type="entry name" value="Nucleotide-diphossugar_trans"/>
</dbReference>
<reference evidence="3" key="1">
    <citation type="journal article" date="2020" name="mSystems">
        <title>Genome- and Community-Level Interaction Insights into Carbon Utilization and Element Cycling Functions of Hydrothermarchaeota in Hydrothermal Sediment.</title>
        <authorList>
            <person name="Zhou Z."/>
            <person name="Liu Y."/>
            <person name="Xu W."/>
            <person name="Pan J."/>
            <person name="Luo Z.H."/>
            <person name="Li M."/>
        </authorList>
    </citation>
    <scope>NUCLEOTIDE SEQUENCE [LARGE SCALE GENOMIC DNA]</scope>
    <source>
        <strain evidence="3">SpSt-587</strain>
    </source>
</reference>
<dbReference type="EMBL" id="DSYZ01000127">
    <property type="protein sequence ID" value="HGT83433.1"/>
    <property type="molecule type" value="Genomic_DNA"/>
</dbReference>
<organism evidence="3">
    <name type="scientific">Archaeoglobus fulgidus</name>
    <dbReference type="NCBI Taxonomy" id="2234"/>
    <lineage>
        <taxon>Archaea</taxon>
        <taxon>Methanobacteriati</taxon>
        <taxon>Methanobacteriota</taxon>
        <taxon>Archaeoglobi</taxon>
        <taxon>Archaeoglobales</taxon>
        <taxon>Archaeoglobaceae</taxon>
        <taxon>Archaeoglobus</taxon>
    </lineage>
</organism>
<dbReference type="PANTHER" id="PTHR42883:SF2">
    <property type="entry name" value="THYMIDYLYLTRANSFERASE"/>
    <property type="match status" value="1"/>
</dbReference>
<dbReference type="InterPro" id="IPR005835">
    <property type="entry name" value="NTP_transferase_dom"/>
</dbReference>
<dbReference type="PANTHER" id="PTHR42883">
    <property type="entry name" value="GLUCOSE-1-PHOSPHATE THYMIDYLTRANSFERASE"/>
    <property type="match status" value="1"/>
</dbReference>
<comment type="caution">
    <text evidence="3">The sequence shown here is derived from an EMBL/GenBank/DDBJ whole genome shotgun (WGS) entry which is preliminary data.</text>
</comment>
<dbReference type="Gene3D" id="3.90.550.10">
    <property type="entry name" value="Spore Coat Polysaccharide Biosynthesis Protein SpsA, Chain A"/>
    <property type="match status" value="1"/>
</dbReference>
<proteinExistence type="predicted"/>
<dbReference type="SUPFAM" id="SSF53448">
    <property type="entry name" value="Nucleotide-diphospho-sugar transferases"/>
    <property type="match status" value="1"/>
</dbReference>
<dbReference type="CDD" id="cd04181">
    <property type="entry name" value="NTP_transferase"/>
    <property type="match status" value="1"/>
</dbReference>
<accession>A0A7J3M3G8</accession>
<dbReference type="Pfam" id="PF00483">
    <property type="entry name" value="NTP_transferase"/>
    <property type="match status" value="1"/>
</dbReference>
<evidence type="ECO:0000256" key="1">
    <source>
        <dbReference type="ARBA" id="ARBA00013414"/>
    </source>
</evidence>
<dbReference type="Gene3D" id="2.160.10.10">
    <property type="entry name" value="Hexapeptide repeat proteins"/>
    <property type="match status" value="1"/>
</dbReference>
<sequence>MKAVIMAGGYATRLWPITKSRAKPLLPIGSKKIIDLVYEKVVELELSAIVSTNKRFEEDFLDWAKGKKVEVIAENTKSEEEKLGAVRALAEIAKTVEDDLLVIAGDNVFSFSLRELYEKFMQKKKPVIALYDVGDLELAKRYGVAELDGERVVKFYEKPEKPISTLIGIGVYFLPRKSIEILFEFVASRERSDNLGDFIGYLCEKEEVYGIRYNGSWYDVGNADSYIEAFKSYTNHYVDRSAEIEKSVKIIEPVVIEKGAKITGRSIIGPYAFIGSDCRIESSDVSESIIFEKTCLSKVKLWRSIVDDRCEIRNIQLTASIIGGNAKIQGG</sequence>
<name>A0A7J3M3G8_ARCFL</name>
<dbReference type="AlphaFoldDB" id="A0A7J3M3G8"/>
<evidence type="ECO:0000313" key="3">
    <source>
        <dbReference type="EMBL" id="HGT83433.1"/>
    </source>
</evidence>
<protein>
    <recommendedName>
        <fullName evidence="1">Bifunctional protein GlmU</fullName>
    </recommendedName>
</protein>
<evidence type="ECO:0000259" key="2">
    <source>
        <dbReference type="Pfam" id="PF00483"/>
    </source>
</evidence>
<dbReference type="InterPro" id="IPR011004">
    <property type="entry name" value="Trimer_LpxA-like_sf"/>
</dbReference>
<dbReference type="SUPFAM" id="SSF51161">
    <property type="entry name" value="Trimeric LpxA-like enzymes"/>
    <property type="match status" value="1"/>
</dbReference>